<protein>
    <recommendedName>
        <fullName evidence="4">DUF599 domain-containing protein</fullName>
    </recommendedName>
</protein>
<sequence length="249" mass="27347">MNLLESLTHFTLPDAVGVVLLLLAWVCSSWWIENPRLRNLSVTVLMQRYRQDWMHEYVTRSPRIFDATILSSLRQGTTFFASACMLTLGGGLALIGNPDRLTGVASDLALSEAPAVVWEVKILLVLLFVAHAFLKFVWAHRLFGYCAVLMAAVPNDPKHPRAYPRAARAGHLNAYAAKSYNRALRSIYFALGALGWLAGGWALIISACITMTVIWRREFASRSRAALLEGADAAEVAPGPGQDRPAPGN</sequence>
<keyword evidence="1" id="KW-1133">Transmembrane helix</keyword>
<dbReference type="AlphaFoldDB" id="A0A291M290"/>
<dbReference type="RefSeq" id="WP_097374007.1">
    <property type="nucleotide sequence ID" value="NZ_CP021404.1"/>
</dbReference>
<evidence type="ECO:0008006" key="4">
    <source>
        <dbReference type="Google" id="ProtNLM"/>
    </source>
</evidence>
<evidence type="ECO:0000313" key="3">
    <source>
        <dbReference type="Proteomes" id="UP000219050"/>
    </source>
</evidence>
<dbReference type="Pfam" id="PF04654">
    <property type="entry name" value="DUF599"/>
    <property type="match status" value="1"/>
</dbReference>
<evidence type="ECO:0000313" key="2">
    <source>
        <dbReference type="EMBL" id="ATI43123.1"/>
    </source>
</evidence>
<feature type="transmembrane region" description="Helical" evidence="1">
    <location>
        <begin position="187"/>
        <end position="215"/>
    </location>
</feature>
<proteinExistence type="predicted"/>
<dbReference type="EMBL" id="CP021404">
    <property type="protein sequence ID" value="ATI43123.1"/>
    <property type="molecule type" value="Genomic_DNA"/>
</dbReference>
<organism evidence="2 3">
    <name type="scientific">Pacificitalea manganoxidans</name>
    <dbReference type="NCBI Taxonomy" id="1411902"/>
    <lineage>
        <taxon>Bacteria</taxon>
        <taxon>Pseudomonadati</taxon>
        <taxon>Pseudomonadota</taxon>
        <taxon>Alphaproteobacteria</taxon>
        <taxon>Rhodobacterales</taxon>
        <taxon>Paracoccaceae</taxon>
        <taxon>Pacificitalea</taxon>
    </lineage>
</organism>
<keyword evidence="3" id="KW-1185">Reference proteome</keyword>
<name>A0A291M290_9RHOB</name>
<dbReference type="InterPro" id="IPR006747">
    <property type="entry name" value="DUF599"/>
</dbReference>
<dbReference type="KEGG" id="cmag:CBW24_14655"/>
<dbReference type="Proteomes" id="UP000219050">
    <property type="component" value="Chromosome"/>
</dbReference>
<gene>
    <name evidence="2" type="ORF">CBW24_14655</name>
</gene>
<keyword evidence="1" id="KW-0812">Transmembrane</keyword>
<accession>A0A291M290</accession>
<feature type="transmembrane region" description="Helical" evidence="1">
    <location>
        <begin position="115"/>
        <end position="134"/>
    </location>
</feature>
<reference evidence="2 3" key="1">
    <citation type="submission" date="2017-05" db="EMBL/GenBank/DDBJ databases">
        <title>Comparative genomic and metabolic analysis of manganese-oxidizing mechanisms in Celeribater manganoxidans DY25T: its adaption to the environment of polymetallic nodule.</title>
        <authorList>
            <person name="Wang X."/>
        </authorList>
    </citation>
    <scope>NUCLEOTIDE SEQUENCE [LARGE SCALE GENOMIC DNA]</scope>
    <source>
        <strain evidence="2 3">DY25</strain>
    </source>
</reference>
<dbReference type="OrthoDB" id="9806874at2"/>
<feature type="transmembrane region" description="Helical" evidence="1">
    <location>
        <begin position="78"/>
        <end position="95"/>
    </location>
</feature>
<evidence type="ECO:0000256" key="1">
    <source>
        <dbReference type="SAM" id="Phobius"/>
    </source>
</evidence>
<keyword evidence="1" id="KW-0472">Membrane</keyword>
<feature type="transmembrane region" description="Helical" evidence="1">
    <location>
        <begin position="12"/>
        <end position="32"/>
    </location>
</feature>